<sequence length="309" mass="34594">MADSDHESHNDSPNASNNSDYSGDDLYNLEDRSNRSADSRDVEEAEEVQVEDINDYINLTRGDNNVGDEVAPANNNLNLNGDARDADERVQEEIIDDNRVENSSTNDVPVVNERIQEAPRRSNANIEDITNRIGNYILDPNFNASGIPDFEITGGTDPILPENNLNLILLSNPHVDFDEFLESQQAGSARGGINTTPPLKFTTSLGAFLMYKNIPQVEAFSKLFLMNIAISSLVNKTTFDVNNIILWKSVPERNVVKEVYPGADYMTLRTSLRNSYSTAIRWVLDLTAVDQIKPLKPDNIKSYFYNMIV</sequence>
<feature type="compositionally biased region" description="Polar residues" evidence="1">
    <location>
        <begin position="11"/>
        <end position="21"/>
    </location>
</feature>
<feature type="region of interest" description="Disordered" evidence="1">
    <location>
        <begin position="1"/>
        <end position="47"/>
    </location>
</feature>
<evidence type="ECO:0000313" key="3">
    <source>
        <dbReference type="WBParaSite" id="SVE_1687400.1"/>
    </source>
</evidence>
<reference evidence="2" key="1">
    <citation type="submission" date="2014-07" db="EMBL/GenBank/DDBJ databases">
        <authorList>
            <person name="Martin A.A"/>
            <person name="De Silva N."/>
        </authorList>
    </citation>
    <scope>NUCLEOTIDE SEQUENCE</scope>
</reference>
<proteinExistence type="predicted"/>
<dbReference type="WBParaSite" id="SVE_1687400.1">
    <property type="protein sequence ID" value="SVE_1687400.1"/>
    <property type="gene ID" value="SVE_1687400"/>
</dbReference>
<protein>
    <submittedName>
        <fullName evidence="3">Capsid protein</fullName>
    </submittedName>
</protein>
<reference evidence="3" key="2">
    <citation type="submission" date="2015-08" db="UniProtKB">
        <authorList>
            <consortium name="WormBaseParasite"/>
        </authorList>
    </citation>
    <scope>IDENTIFICATION</scope>
</reference>
<feature type="compositionally biased region" description="Basic and acidic residues" evidence="1">
    <location>
        <begin position="29"/>
        <end position="42"/>
    </location>
</feature>
<accession>A0A0K0FWR8</accession>
<feature type="compositionally biased region" description="Basic and acidic residues" evidence="1">
    <location>
        <begin position="1"/>
        <end position="10"/>
    </location>
</feature>
<name>A0A0K0FWR8_STRVS</name>
<evidence type="ECO:0000313" key="2">
    <source>
        <dbReference type="Proteomes" id="UP000035680"/>
    </source>
</evidence>
<dbReference type="AlphaFoldDB" id="A0A0K0FWR8"/>
<dbReference type="Proteomes" id="UP000035680">
    <property type="component" value="Unassembled WGS sequence"/>
</dbReference>
<evidence type="ECO:0000256" key="1">
    <source>
        <dbReference type="SAM" id="MobiDB-lite"/>
    </source>
</evidence>
<organism evidence="2 3">
    <name type="scientific">Strongyloides venezuelensis</name>
    <name type="common">Threadworm</name>
    <dbReference type="NCBI Taxonomy" id="75913"/>
    <lineage>
        <taxon>Eukaryota</taxon>
        <taxon>Metazoa</taxon>
        <taxon>Ecdysozoa</taxon>
        <taxon>Nematoda</taxon>
        <taxon>Chromadorea</taxon>
        <taxon>Rhabditida</taxon>
        <taxon>Tylenchina</taxon>
        <taxon>Panagrolaimomorpha</taxon>
        <taxon>Strongyloidoidea</taxon>
        <taxon>Strongyloididae</taxon>
        <taxon>Strongyloides</taxon>
    </lineage>
</organism>
<keyword evidence="2" id="KW-1185">Reference proteome</keyword>